<keyword evidence="5 6" id="KW-0472">Membrane</keyword>
<proteinExistence type="predicted"/>
<evidence type="ECO:0000313" key="7">
    <source>
        <dbReference type="EMBL" id="WEK21225.1"/>
    </source>
</evidence>
<feature type="transmembrane region" description="Helical" evidence="6">
    <location>
        <begin position="20"/>
        <end position="42"/>
    </location>
</feature>
<protein>
    <submittedName>
        <fullName evidence="7">UbiA family prenyltransferase</fullName>
    </submittedName>
</protein>
<evidence type="ECO:0000256" key="4">
    <source>
        <dbReference type="ARBA" id="ARBA00022989"/>
    </source>
</evidence>
<keyword evidence="3 6" id="KW-0812">Transmembrane</keyword>
<feature type="transmembrane region" description="Helical" evidence="6">
    <location>
        <begin position="217"/>
        <end position="233"/>
    </location>
</feature>
<accession>A0AAJ6B8B6</accession>
<feature type="transmembrane region" description="Helical" evidence="6">
    <location>
        <begin position="114"/>
        <end position="140"/>
    </location>
</feature>
<evidence type="ECO:0000313" key="8">
    <source>
        <dbReference type="Proteomes" id="UP001214530"/>
    </source>
</evidence>
<keyword evidence="4 6" id="KW-1133">Transmembrane helix</keyword>
<feature type="transmembrane region" description="Helical" evidence="6">
    <location>
        <begin position="89"/>
        <end position="107"/>
    </location>
</feature>
<dbReference type="Pfam" id="PF01040">
    <property type="entry name" value="UbiA"/>
    <property type="match status" value="1"/>
</dbReference>
<dbReference type="InterPro" id="IPR044878">
    <property type="entry name" value="UbiA_sf"/>
</dbReference>
<sequence>MAYATALMGDVPLFNLLSPPFLTIFGSLIFIAIYASIINDLTDLEIDIACNKANMMELLSGPVRWLLAISSLGLVFTTTIFIYPNRYAIIFYLLITLSISLYSFPPIRLKKRGIWGVIACASAEHLFPTLFAITIVFYASSISTDWWWLIVAGAVSFLYGVRSILWHQFLDRDNDQKTGINTFANKVSPEQFIWNARGIMVVELVTLAIVLYLINLWIVYISLILYTCFILLRQFEFKSKIIFIVSPTSQHFQILMLDFYTIFFPLSLLVYTSWTQPYGWVVLVIHILLFHKTLITTGKDVYCLMKNIVRHLSVFLSKTI</sequence>
<evidence type="ECO:0000256" key="1">
    <source>
        <dbReference type="ARBA" id="ARBA00004141"/>
    </source>
</evidence>
<feature type="transmembrane region" description="Helical" evidence="6">
    <location>
        <begin position="278"/>
        <end position="295"/>
    </location>
</feature>
<evidence type="ECO:0000256" key="3">
    <source>
        <dbReference type="ARBA" id="ARBA00022692"/>
    </source>
</evidence>
<gene>
    <name evidence="7" type="ORF">P0Y49_08730</name>
</gene>
<organism evidence="7 8">
    <name type="scientific">Candidatus Pedobacter colombiensis</name>
    <dbReference type="NCBI Taxonomy" id="3121371"/>
    <lineage>
        <taxon>Bacteria</taxon>
        <taxon>Pseudomonadati</taxon>
        <taxon>Bacteroidota</taxon>
        <taxon>Sphingobacteriia</taxon>
        <taxon>Sphingobacteriales</taxon>
        <taxon>Sphingobacteriaceae</taxon>
        <taxon>Pedobacter</taxon>
    </lineage>
</organism>
<evidence type="ECO:0000256" key="5">
    <source>
        <dbReference type="ARBA" id="ARBA00023136"/>
    </source>
</evidence>
<feature type="transmembrane region" description="Helical" evidence="6">
    <location>
        <begin position="63"/>
        <end position="83"/>
    </location>
</feature>
<comment type="subcellular location">
    <subcellularLocation>
        <location evidence="1">Membrane</location>
        <topology evidence="1">Multi-pass membrane protein</topology>
    </subcellularLocation>
</comment>
<dbReference type="GO" id="GO:0016765">
    <property type="term" value="F:transferase activity, transferring alkyl or aryl (other than methyl) groups"/>
    <property type="evidence" value="ECO:0007669"/>
    <property type="project" value="InterPro"/>
</dbReference>
<dbReference type="AlphaFoldDB" id="A0AAJ6B8B6"/>
<evidence type="ECO:0000256" key="6">
    <source>
        <dbReference type="SAM" id="Phobius"/>
    </source>
</evidence>
<keyword evidence="2" id="KW-1003">Cell membrane</keyword>
<feature type="transmembrane region" description="Helical" evidence="6">
    <location>
        <begin position="254"/>
        <end position="272"/>
    </location>
</feature>
<dbReference type="EMBL" id="CP119313">
    <property type="protein sequence ID" value="WEK21225.1"/>
    <property type="molecule type" value="Genomic_DNA"/>
</dbReference>
<name>A0AAJ6B8B6_9SPHI</name>
<dbReference type="Gene3D" id="1.10.357.140">
    <property type="entry name" value="UbiA prenyltransferase"/>
    <property type="match status" value="1"/>
</dbReference>
<dbReference type="InterPro" id="IPR000537">
    <property type="entry name" value="UbiA_prenyltransferase"/>
</dbReference>
<dbReference type="GO" id="GO:0016020">
    <property type="term" value="C:membrane"/>
    <property type="evidence" value="ECO:0007669"/>
    <property type="project" value="UniProtKB-SubCell"/>
</dbReference>
<feature type="transmembrane region" description="Helical" evidence="6">
    <location>
        <begin position="146"/>
        <end position="165"/>
    </location>
</feature>
<evidence type="ECO:0000256" key="2">
    <source>
        <dbReference type="ARBA" id="ARBA00022475"/>
    </source>
</evidence>
<dbReference type="Proteomes" id="UP001214530">
    <property type="component" value="Chromosome"/>
</dbReference>
<reference evidence="7" key="1">
    <citation type="submission" date="2023-03" db="EMBL/GenBank/DDBJ databases">
        <title>Andean soil-derived lignocellulolytic bacterial consortium as a source of novel taxa and putative plastic-active enzymes.</title>
        <authorList>
            <person name="Diaz-Garcia L."/>
            <person name="Chuvochina M."/>
            <person name="Feuerriegel G."/>
            <person name="Bunk B."/>
            <person name="Sproer C."/>
            <person name="Streit W.R."/>
            <person name="Rodriguez L.M."/>
            <person name="Overmann J."/>
            <person name="Jimenez D.J."/>
        </authorList>
    </citation>
    <scope>NUCLEOTIDE SEQUENCE</scope>
    <source>
        <strain evidence="7">MAG 3858</strain>
    </source>
</reference>